<comment type="caution">
    <text evidence="1">The sequence shown here is derived from an EMBL/GenBank/DDBJ whole genome shotgun (WGS) entry which is preliminary data.</text>
</comment>
<name>A0ABT0BVS6_9SPHN</name>
<dbReference type="RefSeq" id="WP_243924417.1">
    <property type="nucleotide sequence ID" value="NZ_JALHLG010000068.1"/>
</dbReference>
<keyword evidence="2" id="KW-1185">Reference proteome</keyword>
<organism evidence="1 2">
    <name type="scientific">Novosphingobium beihaiensis</name>
    <dbReference type="NCBI Taxonomy" id="2930389"/>
    <lineage>
        <taxon>Bacteria</taxon>
        <taxon>Pseudomonadati</taxon>
        <taxon>Pseudomonadota</taxon>
        <taxon>Alphaproteobacteria</taxon>
        <taxon>Sphingomonadales</taxon>
        <taxon>Sphingomonadaceae</taxon>
        <taxon>Novosphingobium</taxon>
    </lineage>
</organism>
<sequence length="55" mass="6225">MPKNTGGFGNVTDAAAVFYEMEIVPIQQRMLEVNEWLRVEAVRFERPGVAMQVAK</sequence>
<evidence type="ECO:0000313" key="2">
    <source>
        <dbReference type="Proteomes" id="UP001202281"/>
    </source>
</evidence>
<dbReference type="Proteomes" id="UP001202281">
    <property type="component" value="Unassembled WGS sequence"/>
</dbReference>
<gene>
    <name evidence="1" type="ORF">MTR66_20370</name>
</gene>
<accession>A0ABT0BVS6</accession>
<evidence type="ECO:0000313" key="1">
    <source>
        <dbReference type="EMBL" id="MCJ2189152.1"/>
    </source>
</evidence>
<reference evidence="1 2" key="1">
    <citation type="submission" date="2022-04" db="EMBL/GenBank/DDBJ databases">
        <title>Identification of a novel bacterium isolated from mangrove sediments.</title>
        <authorList>
            <person name="Pan X."/>
        </authorList>
    </citation>
    <scope>NUCLEOTIDE SEQUENCE [LARGE SCALE GENOMIC DNA]</scope>
    <source>
        <strain evidence="1 2">B2638</strain>
    </source>
</reference>
<proteinExistence type="predicted"/>
<dbReference type="EMBL" id="JALHLG010000068">
    <property type="protein sequence ID" value="MCJ2189152.1"/>
    <property type="molecule type" value="Genomic_DNA"/>
</dbReference>
<protein>
    <submittedName>
        <fullName evidence="1">Uncharacterized protein</fullName>
    </submittedName>
</protein>